<dbReference type="PhylomeDB" id="A0A022PZF6"/>
<dbReference type="PANTHER" id="PTHR28637">
    <property type="entry name" value="DNA REPLICATION FACTOR CDT1"/>
    <property type="match status" value="1"/>
</dbReference>
<dbReference type="GO" id="GO:0030174">
    <property type="term" value="P:regulation of DNA-templated DNA replication initiation"/>
    <property type="evidence" value="ECO:0000318"/>
    <property type="project" value="GO_Central"/>
</dbReference>
<feature type="compositionally biased region" description="Basic and acidic residues" evidence="3">
    <location>
        <begin position="65"/>
        <end position="97"/>
    </location>
</feature>
<dbReference type="PANTHER" id="PTHR28637:SF1">
    <property type="entry name" value="DNA REPLICATION FACTOR CDT1"/>
    <property type="match status" value="1"/>
</dbReference>
<dbReference type="STRING" id="4155.A0A022PZF6"/>
<dbReference type="AlphaFoldDB" id="A0A022PZF6"/>
<dbReference type="OMA" id="LQPPKRC"/>
<dbReference type="GO" id="GO:0003677">
    <property type="term" value="F:DNA binding"/>
    <property type="evidence" value="ECO:0000318"/>
    <property type="project" value="GO_Central"/>
</dbReference>
<evidence type="ECO:0000313" key="5">
    <source>
        <dbReference type="EMBL" id="EYU20884.1"/>
    </source>
</evidence>
<dbReference type="Gene3D" id="1.10.10.1420">
    <property type="entry name" value="DNA replication factor Cdt1, C-terminal WH domain"/>
    <property type="match status" value="1"/>
</dbReference>
<feature type="compositionally biased region" description="Polar residues" evidence="3">
    <location>
        <begin position="251"/>
        <end position="269"/>
    </location>
</feature>
<protein>
    <recommendedName>
        <fullName evidence="4">CDT1 Geminin-binding domain-containing protein</fullName>
    </recommendedName>
</protein>
<dbReference type="GO" id="GO:0000278">
    <property type="term" value="P:mitotic cell cycle"/>
    <property type="evidence" value="ECO:0000318"/>
    <property type="project" value="GO_Central"/>
</dbReference>
<gene>
    <name evidence="5" type="ORF">MIMGU_mgv1a003850mg</name>
</gene>
<proteinExistence type="inferred from homology"/>
<dbReference type="SUPFAM" id="SSF46785">
    <property type="entry name" value="Winged helix' DNA-binding domain"/>
    <property type="match status" value="1"/>
</dbReference>
<keyword evidence="2" id="KW-0131">Cell cycle</keyword>
<dbReference type="GO" id="GO:0071163">
    <property type="term" value="P:DNA replication preinitiation complex assembly"/>
    <property type="evidence" value="ECO:0000318"/>
    <property type="project" value="GO_Central"/>
</dbReference>
<dbReference type="KEGG" id="egt:105976740"/>
<dbReference type="EMBL" id="KI632259">
    <property type="protein sequence ID" value="EYU20884.1"/>
    <property type="molecule type" value="Genomic_DNA"/>
</dbReference>
<dbReference type="InterPro" id="IPR036390">
    <property type="entry name" value="WH_DNA-bd_sf"/>
</dbReference>
<dbReference type="eggNOG" id="KOG4762">
    <property type="taxonomic scope" value="Eukaryota"/>
</dbReference>
<accession>A0A022PZF6</accession>
<name>A0A022PZF6_ERYGU</name>
<evidence type="ECO:0000256" key="2">
    <source>
        <dbReference type="ARBA" id="ARBA00023306"/>
    </source>
</evidence>
<dbReference type="Pfam" id="PF08839">
    <property type="entry name" value="CDT1"/>
    <property type="match status" value="1"/>
</dbReference>
<feature type="domain" description="CDT1 Geminin-binding" evidence="4">
    <location>
        <begin position="109"/>
        <end position="241"/>
    </location>
</feature>
<feature type="compositionally biased region" description="Polar residues" evidence="3">
    <location>
        <begin position="291"/>
        <end position="306"/>
    </location>
</feature>
<keyword evidence="6" id="KW-1185">Reference proteome</keyword>
<feature type="compositionally biased region" description="Basic and acidic residues" evidence="3">
    <location>
        <begin position="317"/>
        <end position="330"/>
    </location>
</feature>
<dbReference type="OrthoDB" id="341730at2759"/>
<dbReference type="Proteomes" id="UP000030748">
    <property type="component" value="Unassembled WGS sequence"/>
</dbReference>
<reference evidence="5 6" key="1">
    <citation type="journal article" date="2013" name="Proc. Natl. Acad. Sci. U.S.A.">
        <title>Fine-scale variation in meiotic recombination in Mimulus inferred from population shotgun sequencing.</title>
        <authorList>
            <person name="Hellsten U."/>
            <person name="Wright K.M."/>
            <person name="Jenkins J."/>
            <person name="Shu S."/>
            <person name="Yuan Y."/>
            <person name="Wessler S.R."/>
            <person name="Schmutz J."/>
            <person name="Willis J.H."/>
            <person name="Rokhsar D.S."/>
        </authorList>
    </citation>
    <scope>NUCLEOTIDE SEQUENCE [LARGE SCALE GENOMIC DNA]</scope>
    <source>
        <strain evidence="6">cv. DUN x IM62</strain>
    </source>
</reference>
<dbReference type="InterPro" id="IPR014939">
    <property type="entry name" value="CDT1_Gemini-bd-like"/>
</dbReference>
<feature type="region of interest" description="Disordered" evidence="3">
    <location>
        <begin position="287"/>
        <end position="306"/>
    </location>
</feature>
<evidence type="ECO:0000313" key="6">
    <source>
        <dbReference type="Proteomes" id="UP000030748"/>
    </source>
</evidence>
<dbReference type="InterPro" id="IPR038090">
    <property type="entry name" value="Cdt1_C_WH_dom_sf"/>
</dbReference>
<evidence type="ECO:0000256" key="1">
    <source>
        <dbReference type="ARBA" id="ARBA00008356"/>
    </source>
</evidence>
<dbReference type="CDD" id="cd08674">
    <property type="entry name" value="Cdt1_m"/>
    <property type="match status" value="1"/>
</dbReference>
<feature type="region of interest" description="Disordered" evidence="3">
    <location>
        <begin position="248"/>
        <end position="269"/>
    </location>
</feature>
<evidence type="ECO:0000259" key="4">
    <source>
        <dbReference type="SMART" id="SM01075"/>
    </source>
</evidence>
<feature type="compositionally biased region" description="Low complexity" evidence="3">
    <location>
        <begin position="1"/>
        <end position="13"/>
    </location>
</feature>
<feature type="region of interest" description="Disordered" evidence="3">
    <location>
        <begin position="1"/>
        <end position="101"/>
    </location>
</feature>
<feature type="compositionally biased region" description="Basic and acidic residues" evidence="3">
    <location>
        <begin position="415"/>
        <end position="426"/>
    </location>
</feature>
<evidence type="ECO:0000256" key="3">
    <source>
        <dbReference type="SAM" id="MobiDB-lite"/>
    </source>
</evidence>
<dbReference type="FunFam" id="1.10.10.1420:FF:000003">
    <property type="entry name" value="CDT1-like protein a chloroplastic"/>
    <property type="match status" value="1"/>
</dbReference>
<dbReference type="CDD" id="cd08767">
    <property type="entry name" value="Cdt1_c"/>
    <property type="match status" value="1"/>
</dbReference>
<dbReference type="GO" id="GO:0005634">
    <property type="term" value="C:nucleus"/>
    <property type="evidence" value="ECO:0000318"/>
    <property type="project" value="GO_Central"/>
</dbReference>
<comment type="similarity">
    <text evidence="1">Belongs to the Cdt1 family.</text>
</comment>
<dbReference type="Pfam" id="PF16679">
    <property type="entry name" value="CDT1_C"/>
    <property type="match status" value="1"/>
</dbReference>
<dbReference type="GO" id="GO:0070182">
    <property type="term" value="F:DNA polymerase binding"/>
    <property type="evidence" value="ECO:0000318"/>
    <property type="project" value="GO_Central"/>
</dbReference>
<feature type="region of interest" description="Disordered" evidence="3">
    <location>
        <begin position="393"/>
        <end position="430"/>
    </location>
</feature>
<dbReference type="GO" id="GO:0000076">
    <property type="term" value="P:DNA replication checkpoint signaling"/>
    <property type="evidence" value="ECO:0000318"/>
    <property type="project" value="GO_Central"/>
</dbReference>
<sequence length="560" mass="63254">MDADGKSSPLSSFKSKKQLHSPAPSDQKMRKFSDLESDPLSVKTPGKLVDPPRRSHRRTAVLSIKEIREAAMKLRERGPDPPAREDPELGSEKEHISKPKKSVRAEITLPEKYELLDKFFNSLDCSIRLLQLKRYTPTFTDISSQIQCLTDRRFTHKHLAQLKFIVPEAIVLEKVLRLDEQTSCMKPDLRITLNLEALNSPSKSKSQSSNLQLRKVFRCRLLEFLKSHPECDEVPEEELPEPFNRLKDNARANSTQPSSSSLMSGTPNVALSRQPIAGSHLSQSFKRHFSQKGSDQYNVSAHDSSVSSEYKFAESSSGKEDSEIDAEKFSSSKISPSTIPSSPLPETPVKNDNQCSVETAGLLKTPVHMASTPAKLMSATPMIQPPKRCYMSPDDNSSYKSPTKLIRRPPPNRPLKFDTPVKDQRRNSSANDDILDILPEGLLQSIREKERLAAIERDPAISQAKWRKQMIAGLPKVFDMIYFLFQSIRRSVLTKEELMQKLTCHLDIVDKRDVEEQLRLLRELAPEWIYEKLALSGDILLCVNKISSPDAIRTRLSGAM</sequence>
<feature type="compositionally biased region" description="Low complexity" evidence="3">
    <location>
        <begin position="331"/>
        <end position="341"/>
    </location>
</feature>
<feature type="region of interest" description="Disordered" evidence="3">
    <location>
        <begin position="312"/>
        <end position="353"/>
    </location>
</feature>
<organism evidence="5 6">
    <name type="scientific">Erythranthe guttata</name>
    <name type="common">Yellow monkey flower</name>
    <name type="synonym">Mimulus guttatus</name>
    <dbReference type="NCBI Taxonomy" id="4155"/>
    <lineage>
        <taxon>Eukaryota</taxon>
        <taxon>Viridiplantae</taxon>
        <taxon>Streptophyta</taxon>
        <taxon>Embryophyta</taxon>
        <taxon>Tracheophyta</taxon>
        <taxon>Spermatophyta</taxon>
        <taxon>Magnoliopsida</taxon>
        <taxon>eudicotyledons</taxon>
        <taxon>Gunneridae</taxon>
        <taxon>Pentapetalae</taxon>
        <taxon>asterids</taxon>
        <taxon>lamiids</taxon>
        <taxon>Lamiales</taxon>
        <taxon>Phrymaceae</taxon>
        <taxon>Erythranthe</taxon>
    </lineage>
</organism>
<dbReference type="InterPro" id="IPR045173">
    <property type="entry name" value="Cdt1"/>
</dbReference>
<dbReference type="InterPro" id="IPR032054">
    <property type="entry name" value="Cdt1_C"/>
</dbReference>
<dbReference type="SMART" id="SM01075">
    <property type="entry name" value="CDT1"/>
    <property type="match status" value="1"/>
</dbReference>